<sequence>MTEYATLRTQLIGTVNASNRQYDSFMSDIESATGDPMAFFDAMFNKHKSNSATLEYDRAHHVIMKTAIDSLRG</sequence>
<proteinExistence type="predicted"/>
<gene>
    <name evidence="1" type="ORF">AO063_08335</name>
</gene>
<name>A0A0W0I5Q0_PSEFL</name>
<accession>A0A0W0I5Q0</accession>
<dbReference type="Proteomes" id="UP000054197">
    <property type="component" value="Unassembled WGS sequence"/>
</dbReference>
<dbReference type="RefSeq" id="WP_056859145.1">
    <property type="nucleotide sequence ID" value="NZ_LKEF01000001.1"/>
</dbReference>
<organism evidence="1 2">
    <name type="scientific">Pseudomonas fluorescens ICMP 11288</name>
    <dbReference type="NCBI Taxonomy" id="1198309"/>
    <lineage>
        <taxon>Bacteria</taxon>
        <taxon>Pseudomonadati</taxon>
        <taxon>Pseudomonadota</taxon>
        <taxon>Gammaproteobacteria</taxon>
        <taxon>Pseudomonadales</taxon>
        <taxon>Pseudomonadaceae</taxon>
        <taxon>Pseudomonas</taxon>
    </lineage>
</organism>
<comment type="caution">
    <text evidence="1">The sequence shown here is derived from an EMBL/GenBank/DDBJ whole genome shotgun (WGS) entry which is preliminary data.</text>
</comment>
<evidence type="ECO:0000313" key="1">
    <source>
        <dbReference type="EMBL" id="KTB68473.1"/>
    </source>
</evidence>
<reference evidence="1 2" key="1">
    <citation type="submission" date="2015-09" db="EMBL/GenBank/DDBJ databases">
        <title>Genome sequence of ICMP 11288.</title>
        <authorList>
            <person name="Visnovsky S."/>
            <person name="Lu A."/>
            <person name="Panda P."/>
            <person name="Pitman A."/>
        </authorList>
    </citation>
    <scope>NUCLEOTIDE SEQUENCE [LARGE SCALE GENOMIC DNA]</scope>
    <source>
        <strain evidence="1 2">ICMP 11288</strain>
    </source>
</reference>
<dbReference type="EMBL" id="LKEF01000001">
    <property type="protein sequence ID" value="KTB68473.1"/>
    <property type="molecule type" value="Genomic_DNA"/>
</dbReference>
<protein>
    <submittedName>
        <fullName evidence="1">Uncharacterized protein</fullName>
    </submittedName>
</protein>
<dbReference type="AlphaFoldDB" id="A0A0W0I5Q0"/>
<evidence type="ECO:0000313" key="2">
    <source>
        <dbReference type="Proteomes" id="UP000054197"/>
    </source>
</evidence>